<keyword evidence="6" id="KW-1185">Reference proteome</keyword>
<dbReference type="EMBL" id="JAKGAS010000003">
    <property type="protein sequence ID" value="MCF2947794.1"/>
    <property type="molecule type" value="Genomic_DNA"/>
</dbReference>
<keyword evidence="3" id="KW-0067">ATP-binding</keyword>
<evidence type="ECO:0000256" key="3">
    <source>
        <dbReference type="ARBA" id="ARBA00022840"/>
    </source>
</evidence>
<organism evidence="5 6">
    <name type="scientific">Paraglaciecola algarum</name>
    <dbReference type="NCBI Taxonomy" id="3050085"/>
    <lineage>
        <taxon>Bacteria</taxon>
        <taxon>Pseudomonadati</taxon>
        <taxon>Pseudomonadota</taxon>
        <taxon>Gammaproteobacteria</taxon>
        <taxon>Alteromonadales</taxon>
        <taxon>Alteromonadaceae</taxon>
        <taxon>Paraglaciecola</taxon>
    </lineage>
</organism>
<sequence>MSITTSITTAQPTIEIAGENALIIYLDDTCLVKTSSKIAQLKTLLSEKLADKLIEQIPSYNSLLVVFDLYKIDYFAIRKTIKEQLLLLASAHQTKCKTIELPVFYSEKSGPDLALCAKKANLSIDEVIHIHQAQSYQIFALGFAPGFAFLGEVDERIAMPRLATPRKKVPKGAVGIADQQTAVYPASSPGGWNLIGLCPTPLFDPDNAPHMPFSVGDRVKFKPITEQEFTALGGKL</sequence>
<name>A0ABS9D541_9ALTE</name>
<dbReference type="Proteomes" id="UP001521137">
    <property type="component" value="Unassembled WGS sequence"/>
</dbReference>
<dbReference type="PANTHER" id="PTHR34698">
    <property type="entry name" value="5-OXOPROLINASE SUBUNIT B"/>
    <property type="match status" value="1"/>
</dbReference>
<evidence type="ECO:0000313" key="5">
    <source>
        <dbReference type="EMBL" id="MCF2947794.1"/>
    </source>
</evidence>
<dbReference type="NCBIfam" id="TIGR00370">
    <property type="entry name" value="5-oxoprolinase subunit PxpB"/>
    <property type="match status" value="1"/>
</dbReference>
<dbReference type="InterPro" id="IPR010016">
    <property type="entry name" value="PxpB"/>
</dbReference>
<feature type="domain" description="Carboxyltransferase" evidence="4">
    <location>
        <begin position="12"/>
        <end position="213"/>
    </location>
</feature>
<evidence type="ECO:0000313" key="6">
    <source>
        <dbReference type="Proteomes" id="UP001521137"/>
    </source>
</evidence>
<dbReference type="SUPFAM" id="SSF160467">
    <property type="entry name" value="PH0987 N-terminal domain-like"/>
    <property type="match status" value="1"/>
</dbReference>
<dbReference type="Pfam" id="PF02682">
    <property type="entry name" value="CT_C_D"/>
    <property type="match status" value="1"/>
</dbReference>
<dbReference type="InterPro" id="IPR029000">
    <property type="entry name" value="Cyclophilin-like_dom_sf"/>
</dbReference>
<dbReference type="RefSeq" id="WP_235311328.1">
    <property type="nucleotide sequence ID" value="NZ_JAKGAS010000003.1"/>
</dbReference>
<evidence type="ECO:0000256" key="2">
    <source>
        <dbReference type="ARBA" id="ARBA00022801"/>
    </source>
</evidence>
<protein>
    <submittedName>
        <fullName evidence="5">5-oxoprolinase subunit PxpB</fullName>
        <ecNumber evidence="5">3.5.2.9</ecNumber>
    </submittedName>
</protein>
<keyword evidence="1" id="KW-0547">Nucleotide-binding</keyword>
<dbReference type="GO" id="GO:0017168">
    <property type="term" value="F:5-oxoprolinase (ATP-hydrolyzing) activity"/>
    <property type="evidence" value="ECO:0007669"/>
    <property type="project" value="UniProtKB-EC"/>
</dbReference>
<dbReference type="Gene3D" id="2.40.100.10">
    <property type="entry name" value="Cyclophilin-like"/>
    <property type="match status" value="1"/>
</dbReference>
<dbReference type="PANTHER" id="PTHR34698:SF2">
    <property type="entry name" value="5-OXOPROLINASE SUBUNIT B"/>
    <property type="match status" value="1"/>
</dbReference>
<proteinExistence type="predicted"/>
<dbReference type="InterPro" id="IPR003833">
    <property type="entry name" value="CT_C_D"/>
</dbReference>
<keyword evidence="2 5" id="KW-0378">Hydrolase</keyword>
<comment type="caution">
    <text evidence="5">The sequence shown here is derived from an EMBL/GenBank/DDBJ whole genome shotgun (WGS) entry which is preliminary data.</text>
</comment>
<reference evidence="5 6" key="1">
    <citation type="submission" date="2022-01" db="EMBL/GenBank/DDBJ databases">
        <title>Paraglaciecola sp. G1-23.</title>
        <authorList>
            <person name="Jin M.S."/>
            <person name="Han D.M."/>
            <person name="Kim H.M."/>
            <person name="Jeon C.O."/>
        </authorList>
    </citation>
    <scope>NUCLEOTIDE SEQUENCE [LARGE SCALE GENOMIC DNA]</scope>
    <source>
        <strain evidence="5 6">G1-23</strain>
    </source>
</reference>
<dbReference type="SMART" id="SM00796">
    <property type="entry name" value="AHS1"/>
    <property type="match status" value="1"/>
</dbReference>
<gene>
    <name evidence="5" type="primary">pxpB</name>
    <name evidence="5" type="ORF">L0668_06735</name>
</gene>
<evidence type="ECO:0000259" key="4">
    <source>
        <dbReference type="SMART" id="SM00796"/>
    </source>
</evidence>
<dbReference type="Gene3D" id="3.30.1360.40">
    <property type="match status" value="1"/>
</dbReference>
<dbReference type="EC" id="3.5.2.9" evidence="5"/>
<dbReference type="SUPFAM" id="SSF50891">
    <property type="entry name" value="Cyclophilin-like"/>
    <property type="match status" value="1"/>
</dbReference>
<evidence type="ECO:0000256" key="1">
    <source>
        <dbReference type="ARBA" id="ARBA00022741"/>
    </source>
</evidence>
<accession>A0ABS9D541</accession>